<evidence type="ECO:0000313" key="7">
    <source>
        <dbReference type="EMBL" id="PDQ17216.1"/>
    </source>
</evidence>
<evidence type="ECO:0000256" key="1">
    <source>
        <dbReference type="ARBA" id="ARBA00004196"/>
    </source>
</evidence>
<keyword evidence="3" id="KW-0732">Signal</keyword>
<dbReference type="InterPro" id="IPR018313">
    <property type="entry name" value="SBP_3_CS"/>
</dbReference>
<feature type="transmembrane region" description="Helical" evidence="5">
    <location>
        <begin position="73"/>
        <end position="93"/>
    </location>
</feature>
<comment type="subcellular location">
    <subcellularLocation>
        <location evidence="1">Cell envelope</location>
    </subcellularLocation>
</comment>
<comment type="caution">
    <text evidence="7">The sequence shown here is derived from an EMBL/GenBank/DDBJ whole genome shotgun (WGS) entry which is preliminary data.</text>
</comment>
<dbReference type="PROSITE" id="PS01039">
    <property type="entry name" value="SBP_BACTERIAL_3"/>
    <property type="match status" value="1"/>
</dbReference>
<accession>A0A2A6F6A1</accession>
<proteinExistence type="inferred from homology"/>
<keyword evidence="5" id="KW-0812">Transmembrane</keyword>
<gene>
    <name evidence="7" type="ORF">CN311_31225</name>
</gene>
<keyword evidence="5" id="KW-0472">Membrane</keyword>
<comment type="similarity">
    <text evidence="2 4">Belongs to the bacterial solute-binding protein 3 family.</text>
</comment>
<dbReference type="GO" id="GO:0030313">
    <property type="term" value="C:cell envelope"/>
    <property type="evidence" value="ECO:0007669"/>
    <property type="project" value="UniProtKB-SubCell"/>
</dbReference>
<dbReference type="EMBL" id="NWQG01000291">
    <property type="protein sequence ID" value="PDQ17216.1"/>
    <property type="molecule type" value="Genomic_DNA"/>
</dbReference>
<dbReference type="Proteomes" id="UP000219182">
    <property type="component" value="Unassembled WGS sequence"/>
</dbReference>
<evidence type="ECO:0000256" key="5">
    <source>
        <dbReference type="SAM" id="Phobius"/>
    </source>
</evidence>
<protein>
    <recommendedName>
        <fullName evidence="6">Solute-binding protein family 3/N-terminal domain-containing protein</fullName>
    </recommendedName>
</protein>
<evidence type="ECO:0000313" key="8">
    <source>
        <dbReference type="Proteomes" id="UP000219182"/>
    </source>
</evidence>
<evidence type="ECO:0000256" key="4">
    <source>
        <dbReference type="RuleBase" id="RU003744"/>
    </source>
</evidence>
<evidence type="ECO:0000256" key="2">
    <source>
        <dbReference type="ARBA" id="ARBA00010333"/>
    </source>
</evidence>
<dbReference type="SMART" id="SM00062">
    <property type="entry name" value="PBPb"/>
    <property type="match status" value="1"/>
</dbReference>
<organism evidence="7 8">
    <name type="scientific">Mesorhizobium sanjuanii</name>
    <dbReference type="NCBI Taxonomy" id="2037900"/>
    <lineage>
        <taxon>Bacteria</taxon>
        <taxon>Pseudomonadati</taxon>
        <taxon>Pseudomonadota</taxon>
        <taxon>Alphaproteobacteria</taxon>
        <taxon>Hyphomicrobiales</taxon>
        <taxon>Phyllobacteriaceae</taxon>
        <taxon>Mesorhizobium</taxon>
    </lineage>
</organism>
<dbReference type="PANTHER" id="PTHR35936:SF38">
    <property type="entry name" value="GLUTAMINE-BINDING PERIPLASMIC PROTEIN"/>
    <property type="match status" value="1"/>
</dbReference>
<evidence type="ECO:0000259" key="6">
    <source>
        <dbReference type="SMART" id="SM00062"/>
    </source>
</evidence>
<name>A0A2A6F6A1_9HYPH</name>
<dbReference type="Gene3D" id="3.40.190.10">
    <property type="entry name" value="Periplasmic binding protein-like II"/>
    <property type="match status" value="2"/>
</dbReference>
<dbReference type="AlphaFoldDB" id="A0A2A6F6A1"/>
<evidence type="ECO:0000256" key="3">
    <source>
        <dbReference type="ARBA" id="ARBA00022729"/>
    </source>
</evidence>
<dbReference type="Pfam" id="PF00497">
    <property type="entry name" value="SBP_bac_3"/>
    <property type="match status" value="1"/>
</dbReference>
<keyword evidence="8" id="KW-1185">Reference proteome</keyword>
<dbReference type="SUPFAM" id="SSF53850">
    <property type="entry name" value="Periplasmic binding protein-like II"/>
    <property type="match status" value="1"/>
</dbReference>
<keyword evidence="5" id="KW-1133">Transmembrane helix</keyword>
<reference evidence="7 8" key="1">
    <citation type="submission" date="2017-09" db="EMBL/GenBank/DDBJ databases">
        <title>Mesorhizobum sanjuanii sp. nov. isolated from nodules of Lotus tenuis in saline-alkaline lowlands of Flooding Pampa.</title>
        <authorList>
            <person name="Sannazzaro A.I."/>
            <person name="Torres Tejerizo G.A."/>
            <person name="Fontana F."/>
            <person name="Cumpa Velazquez L.M."/>
            <person name="Hansen L."/>
            <person name="Pistorio M."/>
            <person name="Estrella M.J."/>
        </authorList>
    </citation>
    <scope>NUCLEOTIDE SEQUENCE [LARGE SCALE GENOMIC DNA]</scope>
    <source>
        <strain evidence="7 8">BSA136</strain>
    </source>
</reference>
<sequence>MRFAPAACAASGSSENLAGLPKVQARNIIEPVTAIRADIASPPSGFAIDRMASLCKSDNRTDSSEVIFMRAKVIAATILVLSAWLALAAPSAWADDSLKRVIDQKTLTVGVALNPPWILKKADGKFAGYDVDLTNALASDLGVDLKLVEVPWNDLKSRLLKGDFDMIAAGYASTPERARDVVFSDKTGTADIRMVATIASLGKKPGKALRAPGYKIAVLSNSTDEAAAKEAFPKATILSFDNTADVFAAIIGGEAQAMVATSPTPQMAARLYDAKLTMVGGPLLRTPEAFALRPDDVRLIQYVNNWIGARTADGTIGGVRRYWFDSFKWLSRFDTGKPEPAKQ</sequence>
<dbReference type="InterPro" id="IPR001638">
    <property type="entry name" value="Solute-binding_3/MltF_N"/>
</dbReference>
<dbReference type="PANTHER" id="PTHR35936">
    <property type="entry name" value="MEMBRANE-BOUND LYTIC MUREIN TRANSGLYCOSYLASE F"/>
    <property type="match status" value="1"/>
</dbReference>
<feature type="domain" description="Solute-binding protein family 3/N-terminal" evidence="6">
    <location>
        <begin position="106"/>
        <end position="325"/>
    </location>
</feature>